<comment type="caution">
    <text evidence="5">The sequence shown here is derived from an EMBL/GenBank/DDBJ whole genome shotgun (WGS) entry which is preliminary data.</text>
</comment>
<keyword evidence="1" id="KW-0805">Transcription regulation</keyword>
<dbReference type="eggNOG" id="COG2207">
    <property type="taxonomic scope" value="Bacteria"/>
</dbReference>
<dbReference type="SMART" id="SM00342">
    <property type="entry name" value="HTH_ARAC"/>
    <property type="match status" value="1"/>
</dbReference>
<dbReference type="Proteomes" id="UP000005561">
    <property type="component" value="Unassembled WGS sequence"/>
</dbReference>
<dbReference type="PROSITE" id="PS01124">
    <property type="entry name" value="HTH_ARAC_FAMILY_2"/>
    <property type="match status" value="1"/>
</dbReference>
<protein>
    <submittedName>
        <fullName evidence="5">Transcriptional regulator, AraC family</fullName>
    </submittedName>
</protein>
<reference evidence="5" key="1">
    <citation type="submission" date="2009-07" db="EMBL/GenBank/DDBJ databases">
        <authorList>
            <person name="Weinstock G."/>
            <person name="Sodergren E."/>
            <person name="Clifton S."/>
            <person name="Fulton L."/>
            <person name="Fulton B."/>
            <person name="Courtney L."/>
            <person name="Fronick C."/>
            <person name="Harrison M."/>
            <person name="Strong C."/>
            <person name="Farmer C."/>
            <person name="Delahaunty K."/>
            <person name="Markovic C."/>
            <person name="Hall O."/>
            <person name="Minx P."/>
            <person name="Tomlinson C."/>
            <person name="Mitreva M."/>
            <person name="Nelson J."/>
            <person name="Hou S."/>
            <person name="Wollam A."/>
            <person name="Pepin K.H."/>
            <person name="Johnson M."/>
            <person name="Bhonagiri V."/>
            <person name="Nash W.E."/>
            <person name="Warren W."/>
            <person name="Chinwalla A."/>
            <person name="Mardis E.R."/>
            <person name="Wilson R.K."/>
        </authorList>
    </citation>
    <scope>NUCLEOTIDE SEQUENCE [LARGE SCALE GENOMIC DNA]</scope>
    <source>
        <strain evidence="5">DSM 14469</strain>
    </source>
</reference>
<evidence type="ECO:0000256" key="3">
    <source>
        <dbReference type="ARBA" id="ARBA00023163"/>
    </source>
</evidence>
<organism evidence="5 6">
    <name type="scientific">Marvinbryantia formatexigens DSM 14469</name>
    <dbReference type="NCBI Taxonomy" id="478749"/>
    <lineage>
        <taxon>Bacteria</taxon>
        <taxon>Bacillati</taxon>
        <taxon>Bacillota</taxon>
        <taxon>Clostridia</taxon>
        <taxon>Lachnospirales</taxon>
        <taxon>Lachnospiraceae</taxon>
        <taxon>Marvinbryantia</taxon>
    </lineage>
</organism>
<dbReference type="PANTHER" id="PTHR43280">
    <property type="entry name" value="ARAC-FAMILY TRANSCRIPTIONAL REGULATOR"/>
    <property type="match status" value="1"/>
</dbReference>
<keyword evidence="3" id="KW-0804">Transcription</keyword>
<dbReference type="GO" id="GO:0003700">
    <property type="term" value="F:DNA-binding transcription factor activity"/>
    <property type="evidence" value="ECO:0007669"/>
    <property type="project" value="InterPro"/>
</dbReference>
<evidence type="ECO:0000313" key="6">
    <source>
        <dbReference type="Proteomes" id="UP000005561"/>
    </source>
</evidence>
<proteinExistence type="predicted"/>
<dbReference type="PRINTS" id="PR00032">
    <property type="entry name" value="HTHARAC"/>
</dbReference>
<dbReference type="GO" id="GO:0043565">
    <property type="term" value="F:sequence-specific DNA binding"/>
    <property type="evidence" value="ECO:0007669"/>
    <property type="project" value="InterPro"/>
</dbReference>
<feature type="domain" description="HTH araC/xylS-type" evidence="4">
    <location>
        <begin position="677"/>
        <end position="780"/>
    </location>
</feature>
<evidence type="ECO:0000256" key="1">
    <source>
        <dbReference type="ARBA" id="ARBA00023015"/>
    </source>
</evidence>
<dbReference type="Pfam" id="PF12833">
    <property type="entry name" value="HTH_18"/>
    <property type="match status" value="1"/>
</dbReference>
<evidence type="ECO:0000313" key="5">
    <source>
        <dbReference type="EMBL" id="EET62749.1"/>
    </source>
</evidence>
<dbReference type="InterPro" id="IPR009057">
    <property type="entry name" value="Homeodomain-like_sf"/>
</dbReference>
<dbReference type="STRING" id="168384.SAMN05660368_01726"/>
<name>C6L910_9FIRM</name>
<keyword evidence="6" id="KW-1185">Reference proteome</keyword>
<dbReference type="PANTHER" id="PTHR43280:SF28">
    <property type="entry name" value="HTH-TYPE TRANSCRIPTIONAL ACTIVATOR RHAS"/>
    <property type="match status" value="1"/>
</dbReference>
<accession>C6L910</accession>
<dbReference type="Gene3D" id="1.10.10.60">
    <property type="entry name" value="Homeodomain-like"/>
    <property type="match status" value="2"/>
</dbReference>
<dbReference type="SUPFAM" id="SSF46689">
    <property type="entry name" value="Homeodomain-like"/>
    <property type="match status" value="1"/>
</dbReference>
<sequence length="785" mass="91624">MKKEWENFVVNEGWRMKNRRKNQTKSKMFASYIVIPVLILTVISCLFSSAYYEVSQRRNLAFEDSASENVNEQLKGVMDNLLKSAVQYSMTPWVRRLKYMQKIPDMMQKSITASDILDYASTVSLAEINENLVESIYIYYSLEGFGISSIGRVTWDEYIDIYGIICEEKSVQTGEVLSENNQQAIYHHVSMIKNGKRMDGFFLIQTIPMENTYNGEVNILFYVSYDALCDYIWKFAGDGTEQLYLTDGQEILCNLANRAGDMEQIGKELRTEGAEETQLLPGDSIKELKSGEKGFVYRKSLDKYVSEYTKTGMDIGVLQILEPDFLRSDFFSFLKWIVAGDFLLFGLIVIVSSRLTKRSYQPLEHIMNLIDEKNRENLDEYQLIEHTLKAFNSQKERLDISVYEQNPLVEQYLLHNLLNQGRLRQDEVKYINTMRRYAGFRCLVLKDSLETGQYAGEIDACLAVYPQIHAASLKGENCYIWVLSYGEESLVEEIVDTLEQTFTEMDYREAVMAMSGRYEELLRMQEAFREAVCTLSYHYFYPERKLLLYDGDFIGEREQSKVTFEIADGVMEELRKYVEALQPRAVVTVYCQLVWYNFRERMLSREKWFAGIHELNEHMADMFRDSGREEALERIGLLEPENFGSLDGYLQTFEVKITQLIERCASRENPIYTVRNQMIRQYVEEHLADANLSLSETARVTRYTSTYFGKYFKEQFGCAFQQYVAVRRIECAKKYLLEDPERRNMSIQEIALACGFTNDVTFRRTFKRYTGVTPSQFEKENLSET</sequence>
<dbReference type="InterPro" id="IPR018060">
    <property type="entry name" value="HTH_AraC"/>
</dbReference>
<keyword evidence="2" id="KW-0238">DNA-binding</keyword>
<dbReference type="AlphaFoldDB" id="C6L910"/>
<gene>
    <name evidence="5" type="ORF">BRYFOR_05100</name>
</gene>
<dbReference type="EMBL" id="ACCL02000001">
    <property type="protein sequence ID" value="EET62749.1"/>
    <property type="molecule type" value="Genomic_DNA"/>
</dbReference>
<evidence type="ECO:0000259" key="4">
    <source>
        <dbReference type="PROSITE" id="PS01124"/>
    </source>
</evidence>
<evidence type="ECO:0000256" key="2">
    <source>
        <dbReference type="ARBA" id="ARBA00023125"/>
    </source>
</evidence>
<dbReference type="InterPro" id="IPR020449">
    <property type="entry name" value="Tscrpt_reg_AraC-type_HTH"/>
</dbReference>